<evidence type="ECO:0000313" key="4">
    <source>
        <dbReference type="Proteomes" id="UP000070444"/>
    </source>
</evidence>
<protein>
    <submittedName>
        <fullName evidence="3">L domain-like protein</fullName>
    </submittedName>
</protein>
<accession>A0A137NQW7</accession>
<dbReference type="EMBL" id="KQ964977">
    <property type="protein sequence ID" value="KXN65114.1"/>
    <property type="molecule type" value="Genomic_DNA"/>
</dbReference>
<dbReference type="Proteomes" id="UP000070444">
    <property type="component" value="Unassembled WGS sequence"/>
</dbReference>
<evidence type="ECO:0000256" key="2">
    <source>
        <dbReference type="ARBA" id="ARBA00022737"/>
    </source>
</evidence>
<evidence type="ECO:0000256" key="1">
    <source>
        <dbReference type="ARBA" id="ARBA00022614"/>
    </source>
</evidence>
<dbReference type="Pfam" id="PF13855">
    <property type="entry name" value="LRR_8"/>
    <property type="match status" value="1"/>
</dbReference>
<reference evidence="3 4" key="1">
    <citation type="journal article" date="2015" name="Genome Biol. Evol.">
        <title>Phylogenomic analyses indicate that early fungi evolved digesting cell walls of algal ancestors of land plants.</title>
        <authorList>
            <person name="Chang Y."/>
            <person name="Wang S."/>
            <person name="Sekimoto S."/>
            <person name="Aerts A.L."/>
            <person name="Choi C."/>
            <person name="Clum A."/>
            <person name="LaButti K.M."/>
            <person name="Lindquist E.A."/>
            <person name="Yee Ngan C."/>
            <person name="Ohm R.A."/>
            <person name="Salamov A.A."/>
            <person name="Grigoriev I.V."/>
            <person name="Spatafora J.W."/>
            <person name="Berbee M.L."/>
        </authorList>
    </citation>
    <scope>NUCLEOTIDE SEQUENCE [LARGE SCALE GENOMIC DNA]</scope>
    <source>
        <strain evidence="3 4">NRRL 28638</strain>
    </source>
</reference>
<dbReference type="InterPro" id="IPR032675">
    <property type="entry name" value="LRR_dom_sf"/>
</dbReference>
<organism evidence="3 4">
    <name type="scientific">Conidiobolus coronatus (strain ATCC 28846 / CBS 209.66 / NRRL 28638)</name>
    <name type="common">Delacroixia coronata</name>
    <dbReference type="NCBI Taxonomy" id="796925"/>
    <lineage>
        <taxon>Eukaryota</taxon>
        <taxon>Fungi</taxon>
        <taxon>Fungi incertae sedis</taxon>
        <taxon>Zoopagomycota</taxon>
        <taxon>Entomophthoromycotina</taxon>
        <taxon>Entomophthoromycetes</taxon>
        <taxon>Entomophthorales</taxon>
        <taxon>Ancylistaceae</taxon>
        <taxon>Conidiobolus</taxon>
    </lineage>
</organism>
<dbReference type="SMART" id="SM00364">
    <property type="entry name" value="LRR_BAC"/>
    <property type="match status" value="4"/>
</dbReference>
<proteinExistence type="predicted"/>
<dbReference type="OMA" id="VFPDYIG"/>
<dbReference type="STRING" id="796925.A0A137NQW7"/>
<dbReference type="InterPro" id="IPR050216">
    <property type="entry name" value="LRR_domain-containing"/>
</dbReference>
<dbReference type="PROSITE" id="PS51450">
    <property type="entry name" value="LRR"/>
    <property type="match status" value="2"/>
</dbReference>
<name>A0A137NQW7_CONC2</name>
<keyword evidence="2" id="KW-0677">Repeat</keyword>
<dbReference type="InterPro" id="IPR003591">
    <property type="entry name" value="Leu-rich_rpt_typical-subtyp"/>
</dbReference>
<dbReference type="PANTHER" id="PTHR48051">
    <property type="match status" value="1"/>
</dbReference>
<dbReference type="Pfam" id="PF00560">
    <property type="entry name" value="LRR_1"/>
    <property type="match status" value="1"/>
</dbReference>
<dbReference type="InterPro" id="IPR001611">
    <property type="entry name" value="Leu-rich_rpt"/>
</dbReference>
<keyword evidence="1" id="KW-0433">Leucine-rich repeat</keyword>
<dbReference type="SUPFAM" id="SSF52058">
    <property type="entry name" value="L domain-like"/>
    <property type="match status" value="1"/>
</dbReference>
<dbReference type="GO" id="GO:0005737">
    <property type="term" value="C:cytoplasm"/>
    <property type="evidence" value="ECO:0007669"/>
    <property type="project" value="TreeGrafter"/>
</dbReference>
<dbReference type="Gene3D" id="3.80.10.10">
    <property type="entry name" value="Ribonuclease Inhibitor"/>
    <property type="match status" value="2"/>
</dbReference>
<keyword evidence="4" id="KW-1185">Reference proteome</keyword>
<gene>
    <name evidence="3" type="ORF">CONCODRAFT_74459</name>
</gene>
<dbReference type="OrthoDB" id="2021138at2759"/>
<evidence type="ECO:0000313" key="3">
    <source>
        <dbReference type="EMBL" id="KXN65114.1"/>
    </source>
</evidence>
<dbReference type="SMART" id="SM00369">
    <property type="entry name" value="LRR_TYP"/>
    <property type="match status" value="4"/>
</dbReference>
<sequence>MDGITAKLKELESTKGAAMLVMLKKTELKHAIYKLERDPDDFFTQLPSLLKLVLDNNLFVFLPDSIQSLTSLELLSCSICDLSSLPNDMSNLQSLVSLDLHGNNLKSIPTSVWTLKNLINLNVGSNLLEKFPNPQTQSKKSADNRLDDVVFEPLSYLTEISQGSLSHMSQLNELYLSDNQFTSLPSEEFVCLRNLQILYLNGNKLNTLDLGSNF</sequence>
<dbReference type="PANTHER" id="PTHR48051:SF1">
    <property type="entry name" value="RAS SUPPRESSOR PROTEIN 1"/>
    <property type="match status" value="1"/>
</dbReference>
<dbReference type="AlphaFoldDB" id="A0A137NQW7"/>